<name>A0AAD7K7Z3_9AGAR</name>
<comment type="caution">
    <text evidence="2">The sequence shown here is derived from an EMBL/GenBank/DDBJ whole genome shotgun (WGS) entry which is preliminary data.</text>
</comment>
<reference evidence="2" key="1">
    <citation type="submission" date="2023-03" db="EMBL/GenBank/DDBJ databases">
        <title>Massive genome expansion in bonnet fungi (Mycena s.s.) driven by repeated elements and novel gene families across ecological guilds.</title>
        <authorList>
            <consortium name="Lawrence Berkeley National Laboratory"/>
            <person name="Harder C.B."/>
            <person name="Miyauchi S."/>
            <person name="Viragh M."/>
            <person name="Kuo A."/>
            <person name="Thoen E."/>
            <person name="Andreopoulos B."/>
            <person name="Lu D."/>
            <person name="Skrede I."/>
            <person name="Drula E."/>
            <person name="Henrissat B."/>
            <person name="Morin E."/>
            <person name="Kohler A."/>
            <person name="Barry K."/>
            <person name="LaButti K."/>
            <person name="Morin E."/>
            <person name="Salamov A."/>
            <person name="Lipzen A."/>
            <person name="Mereny Z."/>
            <person name="Hegedus B."/>
            <person name="Baldrian P."/>
            <person name="Stursova M."/>
            <person name="Weitz H."/>
            <person name="Taylor A."/>
            <person name="Grigoriev I.V."/>
            <person name="Nagy L.G."/>
            <person name="Martin F."/>
            <person name="Kauserud H."/>
        </authorList>
    </citation>
    <scope>NUCLEOTIDE SEQUENCE</scope>
    <source>
        <strain evidence="2">CBHHK182m</strain>
    </source>
</reference>
<accession>A0AAD7K7Z3</accession>
<gene>
    <name evidence="2" type="ORF">B0H16DRAFT_1500913</name>
</gene>
<evidence type="ECO:0000256" key="1">
    <source>
        <dbReference type="SAM" id="MobiDB-lite"/>
    </source>
</evidence>
<sequence>MVGGFRIIFVLTEGASVVHGGFFHATLLRFMSSCPSLTFSASSHLHTKLTHHPGSVWHGRSRASRAHSATSCARSRPGRRRG</sequence>
<dbReference type="Proteomes" id="UP001215598">
    <property type="component" value="Unassembled WGS sequence"/>
</dbReference>
<keyword evidence="3" id="KW-1185">Reference proteome</keyword>
<dbReference type="EMBL" id="JARKIB010000006">
    <property type="protein sequence ID" value="KAJ7779046.1"/>
    <property type="molecule type" value="Genomic_DNA"/>
</dbReference>
<organism evidence="2 3">
    <name type="scientific">Mycena metata</name>
    <dbReference type="NCBI Taxonomy" id="1033252"/>
    <lineage>
        <taxon>Eukaryota</taxon>
        <taxon>Fungi</taxon>
        <taxon>Dikarya</taxon>
        <taxon>Basidiomycota</taxon>
        <taxon>Agaricomycotina</taxon>
        <taxon>Agaricomycetes</taxon>
        <taxon>Agaricomycetidae</taxon>
        <taxon>Agaricales</taxon>
        <taxon>Marasmiineae</taxon>
        <taxon>Mycenaceae</taxon>
        <taxon>Mycena</taxon>
    </lineage>
</organism>
<evidence type="ECO:0000313" key="2">
    <source>
        <dbReference type="EMBL" id="KAJ7779046.1"/>
    </source>
</evidence>
<proteinExistence type="predicted"/>
<feature type="region of interest" description="Disordered" evidence="1">
    <location>
        <begin position="52"/>
        <end position="82"/>
    </location>
</feature>
<protein>
    <submittedName>
        <fullName evidence="2">Uncharacterized protein</fullName>
    </submittedName>
</protein>
<evidence type="ECO:0000313" key="3">
    <source>
        <dbReference type="Proteomes" id="UP001215598"/>
    </source>
</evidence>
<feature type="compositionally biased region" description="Low complexity" evidence="1">
    <location>
        <begin position="66"/>
        <end position="75"/>
    </location>
</feature>
<dbReference type="AlphaFoldDB" id="A0AAD7K7Z3"/>